<evidence type="ECO:0000313" key="1">
    <source>
        <dbReference type="EMBL" id="EFE48451.1"/>
    </source>
</evidence>
<evidence type="ECO:0000313" key="2">
    <source>
        <dbReference type="Proteomes" id="UP000005536"/>
    </source>
</evidence>
<proteinExistence type="predicted"/>
<protein>
    <submittedName>
        <fullName evidence="1">Uncharacterized protein</fullName>
    </submittedName>
</protein>
<gene>
    <name evidence="1" type="ORF">NEIELOOT_02808</name>
</gene>
<name>D4DUL4_NEIEG</name>
<organism evidence="1 2">
    <name type="scientific">Neisseria elongata subsp. glycolytica ATCC 29315</name>
    <dbReference type="NCBI Taxonomy" id="546263"/>
    <lineage>
        <taxon>Bacteria</taxon>
        <taxon>Pseudomonadati</taxon>
        <taxon>Pseudomonadota</taxon>
        <taxon>Betaproteobacteria</taxon>
        <taxon>Neisseriales</taxon>
        <taxon>Neisseriaceae</taxon>
        <taxon>Neisseria</taxon>
    </lineage>
</organism>
<sequence>MAHAAFQCELAIVGQRKITVAGFDEADQIVGQKRGGRAAAEIDGADFAVSLADFGFLRQLGNDFIGIGAAVIVFPGVAVETAENAMVGAERDVQVGQGIFLQNRLRLLAPKPLPLIGRHVDSAPHRHQCLPLGKSIRYGLPVADFYFSFHGIMNQIITVIILCKKLDIVFDSYQIIENYY</sequence>
<dbReference type="EMBL" id="ADBF01000254">
    <property type="protein sequence ID" value="EFE48451.1"/>
    <property type="molecule type" value="Genomic_DNA"/>
</dbReference>
<dbReference type="Proteomes" id="UP000005536">
    <property type="component" value="Unassembled WGS sequence"/>
</dbReference>
<reference evidence="1 2" key="1">
    <citation type="submission" date="2010-02" db="EMBL/GenBank/DDBJ databases">
        <authorList>
            <person name="Weinstock G."/>
            <person name="Sodergren E."/>
            <person name="Clifton S."/>
            <person name="Fulton L."/>
            <person name="Fulton B."/>
            <person name="Courtney L."/>
            <person name="Fronick C."/>
            <person name="Harrison M."/>
            <person name="Strong C."/>
            <person name="Farmer C."/>
            <person name="Delahaunty K."/>
            <person name="Markovic C."/>
            <person name="Hall O."/>
            <person name="Minx P."/>
            <person name="Tomlinson C."/>
            <person name="Mitreva M."/>
            <person name="Nelson J."/>
            <person name="Hou S."/>
            <person name="Wollam A."/>
            <person name="Pepin K.H."/>
            <person name="Johnson M."/>
            <person name="Bhonagiri V."/>
            <person name="Zhang X."/>
            <person name="Suruliraj S."/>
            <person name="Warren W."/>
            <person name="Chinwalla A."/>
            <person name="Mardis E.R."/>
            <person name="Wilson R.K."/>
        </authorList>
    </citation>
    <scope>NUCLEOTIDE SEQUENCE [LARGE SCALE GENOMIC DNA]</scope>
    <source>
        <strain evidence="1 2">ATCC 29315</strain>
    </source>
</reference>
<accession>D4DUL4</accession>
<dbReference type="AlphaFoldDB" id="D4DUL4"/>
<comment type="caution">
    <text evidence="1">The sequence shown here is derived from an EMBL/GenBank/DDBJ whole genome shotgun (WGS) entry which is preliminary data.</text>
</comment>